<name>K6QC42_9FIRM</name>
<keyword evidence="3" id="KW-1185">Reference proteome</keyword>
<dbReference type="Pfam" id="PF07561">
    <property type="entry name" value="DUF1540"/>
    <property type="match status" value="1"/>
</dbReference>
<organism evidence="2 3">
    <name type="scientific">Thermaerobacter subterraneus DSM 13965</name>
    <dbReference type="NCBI Taxonomy" id="867903"/>
    <lineage>
        <taxon>Bacteria</taxon>
        <taxon>Bacillati</taxon>
        <taxon>Bacillota</taxon>
        <taxon>Clostridia</taxon>
        <taxon>Eubacteriales</taxon>
        <taxon>Clostridiales Family XVII. Incertae Sedis</taxon>
        <taxon>Thermaerobacter</taxon>
    </lineage>
</organism>
<evidence type="ECO:0000259" key="1">
    <source>
        <dbReference type="Pfam" id="PF07561"/>
    </source>
</evidence>
<dbReference type="EMBL" id="AENY02000003">
    <property type="protein sequence ID" value="EKP93996.1"/>
    <property type="molecule type" value="Genomic_DNA"/>
</dbReference>
<reference evidence="2" key="2">
    <citation type="submission" date="2012-10" db="EMBL/GenBank/DDBJ databases">
        <title>Improved high-quality draft of Thermaerobacter subterraneus C21, DSM 13965.</title>
        <authorList>
            <consortium name="DOE Joint Genome Institute"/>
            <person name="Eisen J."/>
            <person name="Huntemann M."/>
            <person name="Wei C.-L."/>
            <person name="Han J."/>
            <person name="Detter J.C."/>
            <person name="Han C."/>
            <person name="Tapia R."/>
            <person name="Chen A."/>
            <person name="Kyrpides N."/>
            <person name="Mavromatis K."/>
            <person name="Markowitz V."/>
            <person name="Szeto E."/>
            <person name="Ivanova N."/>
            <person name="Mikhailova N."/>
            <person name="Ovchinnikova G."/>
            <person name="Pagani I."/>
            <person name="Pati A."/>
            <person name="Goodwin L."/>
            <person name="Nordberg H.P."/>
            <person name="Cantor M.N."/>
            <person name="Hua S.X."/>
            <person name="Woyke T."/>
            <person name="Eisen J."/>
            <person name="Klenk H.-P."/>
        </authorList>
    </citation>
    <scope>NUCLEOTIDE SEQUENCE [LARGE SCALE GENOMIC DNA]</scope>
    <source>
        <strain evidence="2">DSM 13965</strain>
    </source>
</reference>
<sequence>MLVGVRCTVADCHYWREGNYCDAEQILITHDWVSDRFPNRFDAAEIQELSSRVGGTPARQATDTCCKTFEPRRRS</sequence>
<gene>
    <name evidence="2" type="ORF">ThesuDRAFT_01718</name>
</gene>
<evidence type="ECO:0000313" key="3">
    <source>
        <dbReference type="Proteomes" id="UP000005710"/>
    </source>
</evidence>
<dbReference type="STRING" id="867903.ThesuDRAFT_01718"/>
<dbReference type="HOGENOM" id="CLU_175500_0_0_9"/>
<dbReference type="InterPro" id="IPR011437">
    <property type="entry name" value="DUF1540"/>
</dbReference>
<dbReference type="RefSeq" id="WP_006903992.1">
    <property type="nucleotide sequence ID" value="NZ_JH976535.1"/>
</dbReference>
<dbReference type="Proteomes" id="UP000005710">
    <property type="component" value="Unassembled WGS sequence"/>
</dbReference>
<accession>K6QC42</accession>
<comment type="caution">
    <text evidence="2">The sequence shown here is derived from an EMBL/GenBank/DDBJ whole genome shotgun (WGS) entry which is preliminary data.</text>
</comment>
<evidence type="ECO:0000313" key="2">
    <source>
        <dbReference type="EMBL" id="EKP93996.1"/>
    </source>
</evidence>
<feature type="domain" description="DUF1540" evidence="1">
    <location>
        <begin position="5"/>
        <end position="69"/>
    </location>
</feature>
<reference evidence="2" key="1">
    <citation type="submission" date="2010-10" db="EMBL/GenBank/DDBJ databases">
        <authorList>
            <consortium name="US DOE Joint Genome Institute (JGI-PGF)"/>
            <person name="Lucas S."/>
            <person name="Copeland A."/>
            <person name="Lapidus A."/>
            <person name="Bruce D."/>
            <person name="Goodwin L."/>
            <person name="Pitluck S."/>
            <person name="Kyrpides N."/>
            <person name="Mavromatis K."/>
            <person name="Detter J.C."/>
            <person name="Han C."/>
            <person name="Land M."/>
            <person name="Hauser L."/>
            <person name="Markowitz V."/>
            <person name="Cheng J.-F."/>
            <person name="Hugenholtz P."/>
            <person name="Woyke T."/>
            <person name="Wu D."/>
            <person name="Pukall R."/>
            <person name="Wahrenburg C."/>
            <person name="Brambilla E."/>
            <person name="Klenk H.-P."/>
            <person name="Eisen J.A."/>
        </authorList>
    </citation>
    <scope>NUCLEOTIDE SEQUENCE [LARGE SCALE GENOMIC DNA]</scope>
    <source>
        <strain evidence="2">DSM 13965</strain>
    </source>
</reference>
<dbReference type="AlphaFoldDB" id="K6QC42"/>
<dbReference type="eggNOG" id="ENOG50334U7">
    <property type="taxonomic scope" value="Bacteria"/>
</dbReference>
<protein>
    <recommendedName>
        <fullName evidence="1">DUF1540 domain-containing protein</fullName>
    </recommendedName>
</protein>
<proteinExistence type="predicted"/>